<dbReference type="Pfam" id="PF10702">
    <property type="entry name" value="DUF2507"/>
    <property type="match status" value="1"/>
</dbReference>
<accession>A0A285CV80</accession>
<dbReference type="SUPFAM" id="SSF111126">
    <property type="entry name" value="Ligand-binding domain in the NO signalling and Golgi transport"/>
    <property type="match status" value="1"/>
</dbReference>
<dbReference type="AlphaFoldDB" id="A0A285CV80"/>
<gene>
    <name evidence="1" type="ORF">SAMN05877753_105247</name>
</gene>
<organism evidence="1 2">
    <name type="scientific">Bacillus oleivorans</name>
    <dbReference type="NCBI Taxonomy" id="1448271"/>
    <lineage>
        <taxon>Bacteria</taxon>
        <taxon>Bacillati</taxon>
        <taxon>Bacillota</taxon>
        <taxon>Bacilli</taxon>
        <taxon>Bacillales</taxon>
        <taxon>Bacillaceae</taxon>
        <taxon>Bacillus</taxon>
    </lineage>
</organism>
<dbReference type="InterPro" id="IPR024096">
    <property type="entry name" value="NO_sig/Golgi_transp_ligand-bd"/>
</dbReference>
<dbReference type="OrthoDB" id="2965348at2"/>
<name>A0A285CV80_9BACI</name>
<keyword evidence="2" id="KW-1185">Reference proteome</keyword>
<dbReference type="Proteomes" id="UP000219546">
    <property type="component" value="Unassembled WGS sequence"/>
</dbReference>
<proteinExistence type="predicted"/>
<protein>
    <submittedName>
        <fullName evidence="1">Predicted hydrocarbon binding protein</fullName>
    </submittedName>
</protein>
<sequence>MEQIQFLEKIAEQNVPASSIMLMREWVIPELLRNHSDSVLYWSGKKLARSFPCQTIDDIALFFDRVGFGTLTILSEKSEKLEFQLSGEIVSLRFDLNSEPSYFLEAGFLAEQIQTQKQVICESVFQTKKRGKIVIFTVQWDQKDSI</sequence>
<evidence type="ECO:0000313" key="1">
    <source>
        <dbReference type="EMBL" id="SNX71481.1"/>
    </source>
</evidence>
<dbReference type="Gene3D" id="3.30.1380.20">
    <property type="entry name" value="Trafficking protein particle complex subunit 3"/>
    <property type="match status" value="1"/>
</dbReference>
<evidence type="ECO:0000313" key="2">
    <source>
        <dbReference type="Proteomes" id="UP000219546"/>
    </source>
</evidence>
<dbReference type="RefSeq" id="WP_097159047.1">
    <property type="nucleotide sequence ID" value="NZ_JBEPMQ010000004.1"/>
</dbReference>
<dbReference type="EMBL" id="OAOP01000005">
    <property type="protein sequence ID" value="SNX71481.1"/>
    <property type="molecule type" value="Genomic_DNA"/>
</dbReference>
<dbReference type="InterPro" id="IPR019642">
    <property type="entry name" value="DUF2507"/>
</dbReference>
<reference evidence="1 2" key="1">
    <citation type="submission" date="2017-08" db="EMBL/GenBank/DDBJ databases">
        <authorList>
            <person name="de Groot N.N."/>
        </authorList>
    </citation>
    <scope>NUCLEOTIDE SEQUENCE [LARGE SCALE GENOMIC DNA]</scope>
    <source>
        <strain evidence="1 2">JC228</strain>
    </source>
</reference>